<evidence type="ECO:0000313" key="3">
    <source>
        <dbReference type="EMBL" id="THJ41512.1"/>
    </source>
</evidence>
<feature type="coiled-coil region" evidence="1">
    <location>
        <begin position="1534"/>
        <end position="1564"/>
    </location>
</feature>
<proteinExistence type="predicted"/>
<dbReference type="InterPro" id="IPR041679">
    <property type="entry name" value="DNA2/NAM7-like_C"/>
</dbReference>
<organism evidence="3 4">
    <name type="scientific">Aeromonas veronii</name>
    <dbReference type="NCBI Taxonomy" id="654"/>
    <lineage>
        <taxon>Bacteria</taxon>
        <taxon>Pseudomonadati</taxon>
        <taxon>Pseudomonadota</taxon>
        <taxon>Gammaproteobacteria</taxon>
        <taxon>Aeromonadales</taxon>
        <taxon>Aeromonadaceae</taxon>
        <taxon>Aeromonas</taxon>
    </lineage>
</organism>
<dbReference type="InterPro" id="IPR011335">
    <property type="entry name" value="Restrct_endonuc-II-like"/>
</dbReference>
<reference evidence="3 4" key="1">
    <citation type="submission" date="2019-04" db="EMBL/GenBank/DDBJ databases">
        <title>Comparative genomics of Aeromonas veronii strains pathogenic to fish.</title>
        <authorList>
            <person name="Cascarano M.C."/>
            <person name="Smyrli M."/>
            <person name="Katharios P."/>
        </authorList>
    </citation>
    <scope>NUCLEOTIDE SEQUENCE [LARGE SCALE GENOMIC DNA]</scope>
    <source>
        <strain evidence="3 4">XU1</strain>
    </source>
</reference>
<evidence type="ECO:0000259" key="2">
    <source>
        <dbReference type="SMART" id="SM00952"/>
    </source>
</evidence>
<sequence length="1905" mass="214204">MSGSNPQTLNKLMDKVDPFVLSSLEAMRKKLLDLTSRNRLLNFPITQKGSSLRIVDELPDQLFETICAEKNMQFAPVPEPTREQLLAQGYLSVDEDGKDQQIKPHPKATEWAQVLGIRTDYDLPSTEGAKGPSEDDKALLLFAADVITQFAVAQNGKLTGIRAHYAEHNLTVRALTDASLRAGFSDLGEFELHVKKGEALTFSVSNPAHSDHQIQVMLYPNELEARLRAIHNKAQTAIEESGASILYLALGFLEWFESDDSDKARLAPLFTIPVMLERGKLDPLDGLYKFHLCYSGEDILPNLSLKEKLYADFGIALPVYEEEQTPEAYFAKVTGIIERAKPKWSVKRYAALSLLNFSKMMMFLDLDPDRWPQDKRNLVFHEVVTRFFTTQQSAESHGGGESRGGEYSIDYYPDIHNQIPLIDDADSSQHSALIDAMKGQHLVIEGPPGSGKSQTITNLIAAALLNGKKVLFVAEKMAALEVVKHRLSKAGLGDFCLELHSHKTHKRKVLEELQARMVHQTKMPSQEEIEARIVRYEELKEKLNRYAVLINQHWEATGKSIHQILSGATRYRDKVAIDPTMLHIDGLSGKNLDKAAQFRLHDQIVAFAQIYEEVREQVGESSEIYDHPWSGVCNTGIQLFDSPRIVEALKQWQAGLQNYHEHYLRFSERWSMADLPADLKGGKRLADDLSQLVCLSGQEHFVALPALATEACIKGIEEHLATFESIQACYAELKETIYPEKLGELAAGKHLGLPAGEIAKLGAHDSCSLRDLVRGLEQLHKLSSELDELDTQLVDLKMALPSVIANNMTADQSGFSFTAALLHLVSSLPADLIKWRDGCFDDDDIDGTLLALTQQIEELRPLRDNLVAIYQLDRLPSQEVLAKAVSIINSGNIFSWFKREWREARKLLLSLAVKPDAKFVELKRWGSQLVKFAERRQAFEQSGFDKRVGAAFAGIDTEVDQLTQLRAWYRQVRETYGVGFGPRVAIGSAVLVLDSMTIKGIQQLEKSSLSRRLWENIDAVLSQQQMMPTLFGSNSASNWLGKDGLLAQISCALKAILVQLQAWFVHDEITLGQMMQLSVTLRRLDGLQDEFERGAPKLSIFAGQVSLEAGLDKDNQSALASINATVAMARTLLERLYTPQLAARIRQLPDVTTYESLRQDGQALVKSWQQQQQSAGSFIQETQLDIELWFKSTDGSLEQVLHRNQKAIAQPRWLNGWLNFTRNREQMQAQGLHRIWEAVLQGRLLISQLEDGMQLAIYDQLSREVVASHPDLIHVSGNERNALQKTFREYDKKLMQLQRQRIAAKIAARHVPNGYAGGRKSEYTELALIQNELGKRMRHIPIRQLVNRAGHALQSLKPCFMMGPMSAAHYLEPGKLDFDLVVMDEASQVKPEDALGVIARGKQLIVVGDPKQLPPSSFFDRSNDDDDDDDDVAAVNQIGSILDAALPLFPMRRLRWHYRSQHESLIAYSNRHFYNNDLVIFPSPHADSPEFGIKFSYVPQGKFINQHNLEEARVVAEAVVRQAQINPKESLGIVAMSSKQRDQIERALDELRRTDAQADKAIEHLLSMPDPLFIKNLENVQGDERDVIFISFTYGPAEIGGKVYQRFGPINSDVGWRRLNVLFTRSKKRMEIFSSMRSDDVVTSETSKRGVLALKGFLHFAEKGALDGQTKHTGKAPDSDFEVAVIEAVNAAGFECEPQVGVAGFFVDIAVIDPGRPGRYLMGIECDGASYHSAKSARDRDRLRQEVLERLGWNIRRIWSTDWFSNPDEVLAPIIRELHELKSRDNVTEAGNRVTTPVHAVIDPKPVTAQAPMAEMDLKTSLQRFSKDVIAIEFPLVDEDRRLLRPAMLEALLEHQPLSRSEFVERIPKYLRDATEPMEAKRFLDQILALIDGSNEYSTKVDTIV</sequence>
<dbReference type="InterPro" id="IPR045055">
    <property type="entry name" value="DNA2/NAM7-like"/>
</dbReference>
<dbReference type="InterPro" id="IPR047187">
    <property type="entry name" value="SF1_C_Upf1"/>
</dbReference>
<evidence type="ECO:0000256" key="1">
    <source>
        <dbReference type="SAM" id="Coils"/>
    </source>
</evidence>
<dbReference type="FunFam" id="3.40.960.10:FF:000002">
    <property type="entry name" value="DNA helicase related protein"/>
    <property type="match status" value="1"/>
</dbReference>
<keyword evidence="1" id="KW-0175">Coiled coil</keyword>
<dbReference type="SUPFAM" id="SSF52540">
    <property type="entry name" value="P-loop containing nucleoside triphosphate hydrolases"/>
    <property type="match status" value="2"/>
</dbReference>
<dbReference type="Pfam" id="PF13195">
    <property type="entry name" value="DUF4011"/>
    <property type="match status" value="1"/>
</dbReference>
<dbReference type="CDD" id="cd18808">
    <property type="entry name" value="SF1_C_Upf1"/>
    <property type="match status" value="1"/>
</dbReference>
<protein>
    <submittedName>
        <fullName evidence="3">DUF4011 domain-containing protein</fullName>
    </submittedName>
</protein>
<comment type="caution">
    <text evidence="3">The sequence shown here is derived from an EMBL/GenBank/DDBJ whole genome shotgun (WGS) entry which is preliminary data.</text>
</comment>
<dbReference type="InterPro" id="IPR013584">
    <property type="entry name" value="RAP"/>
</dbReference>
<dbReference type="Pfam" id="PF13086">
    <property type="entry name" value="AAA_11"/>
    <property type="match status" value="2"/>
</dbReference>
<dbReference type="InterPro" id="IPR049468">
    <property type="entry name" value="Restrct_endonuc-II-like_dom"/>
</dbReference>
<dbReference type="Proteomes" id="UP000309618">
    <property type="component" value="Unassembled WGS sequence"/>
</dbReference>
<accession>A0A4V3YZ36</accession>
<dbReference type="RefSeq" id="WP_136502231.1">
    <property type="nucleotide sequence ID" value="NZ_SSUX01000015.1"/>
</dbReference>
<dbReference type="NCBIfam" id="NF042953">
    <property type="entry name" value="Hhe_antiphage"/>
    <property type="match status" value="1"/>
</dbReference>
<dbReference type="Pfam" id="PF18741">
    <property type="entry name" value="MTES_1575"/>
    <property type="match status" value="1"/>
</dbReference>
<name>A0A4V3YZ36_AERVE</name>
<dbReference type="InterPro" id="IPR025103">
    <property type="entry name" value="DUF4011"/>
</dbReference>
<dbReference type="SUPFAM" id="SSF52980">
    <property type="entry name" value="Restriction endonuclease-like"/>
    <property type="match status" value="1"/>
</dbReference>
<dbReference type="SMART" id="SM00952">
    <property type="entry name" value="RAP"/>
    <property type="match status" value="1"/>
</dbReference>
<dbReference type="InterPro" id="IPR041677">
    <property type="entry name" value="DNA2/NAM7_AAA_11"/>
</dbReference>
<dbReference type="Gene3D" id="3.40.50.300">
    <property type="entry name" value="P-loop containing nucleotide triphosphate hydrolases"/>
    <property type="match status" value="3"/>
</dbReference>
<dbReference type="InterPro" id="IPR027417">
    <property type="entry name" value="P-loop_NTPase"/>
</dbReference>
<feature type="domain" description="RAP" evidence="2">
    <location>
        <begin position="1724"/>
        <end position="1778"/>
    </location>
</feature>
<evidence type="ECO:0000313" key="4">
    <source>
        <dbReference type="Proteomes" id="UP000309618"/>
    </source>
</evidence>
<dbReference type="GO" id="GO:0004386">
    <property type="term" value="F:helicase activity"/>
    <property type="evidence" value="ECO:0007669"/>
    <property type="project" value="InterPro"/>
</dbReference>
<dbReference type="PANTHER" id="PTHR10887">
    <property type="entry name" value="DNA2/NAM7 HELICASE FAMILY"/>
    <property type="match status" value="1"/>
</dbReference>
<dbReference type="Pfam" id="PF13087">
    <property type="entry name" value="AAA_12"/>
    <property type="match status" value="1"/>
</dbReference>
<dbReference type="Gene3D" id="3.40.960.10">
    <property type="entry name" value="VSR Endonuclease"/>
    <property type="match status" value="1"/>
</dbReference>
<gene>
    <name evidence="3" type="ORF">E8Q35_17730</name>
</gene>
<dbReference type="EMBL" id="SSUX01000015">
    <property type="protein sequence ID" value="THJ41512.1"/>
    <property type="molecule type" value="Genomic_DNA"/>
</dbReference>